<dbReference type="AlphaFoldDB" id="A0A4D6YDH3"/>
<dbReference type="PROSITE" id="PS00387">
    <property type="entry name" value="PPASE"/>
    <property type="match status" value="1"/>
</dbReference>
<dbReference type="HAMAP" id="MF_00209">
    <property type="entry name" value="Inorganic_PPase"/>
    <property type="match status" value="1"/>
</dbReference>
<dbReference type="NCBIfam" id="NF002317">
    <property type="entry name" value="PRK01250.1"/>
    <property type="match status" value="1"/>
</dbReference>
<evidence type="ECO:0000256" key="4">
    <source>
        <dbReference type="ARBA" id="ARBA00022842"/>
    </source>
</evidence>
<dbReference type="Pfam" id="PF00719">
    <property type="entry name" value="Pyrophosphatase"/>
    <property type="match status" value="1"/>
</dbReference>
<feature type="binding site" evidence="5">
    <location>
        <position position="30"/>
    </location>
    <ligand>
        <name>substrate</name>
    </ligand>
</feature>
<feature type="binding site" evidence="5">
    <location>
        <position position="103"/>
    </location>
    <ligand>
        <name>Mg(2+)</name>
        <dbReference type="ChEBI" id="CHEBI:18420"/>
        <label>1</label>
    </ligand>
</feature>
<dbReference type="GO" id="GO:0006796">
    <property type="term" value="P:phosphate-containing compound metabolic process"/>
    <property type="evidence" value="ECO:0007669"/>
    <property type="project" value="InterPro"/>
</dbReference>
<gene>
    <name evidence="5" type="primary">ppa</name>
    <name evidence="6" type="ORF">D9V81_00340</name>
</gene>
<name>A0A4D6YDH3_9GAMM</name>
<dbReference type="Proteomes" id="UP000298603">
    <property type="component" value="Chromosome"/>
</dbReference>
<sequence>MNLQNIKSGENIPHDIYVIIEIPYQTHSIKYEINKQTQILFVDRFIPTSMFYPCNYGYINKTLSNDGDPLDVLIPIPYKLQHSSVIQCKPIGILKMIDESGEDSKIIAVPHDNISIDYKDIKDIQDLSINVKNKIIHFFQHYKDLEKNKWVKIIGFENAKSAKLEIKKCIKNFI</sequence>
<evidence type="ECO:0000256" key="2">
    <source>
        <dbReference type="ARBA" id="ARBA00022723"/>
    </source>
</evidence>
<dbReference type="InterPro" id="IPR036649">
    <property type="entry name" value="Pyrophosphatase_sf"/>
</dbReference>
<evidence type="ECO:0000313" key="6">
    <source>
        <dbReference type="EMBL" id="QCI27072.1"/>
    </source>
</evidence>
<feature type="binding site" evidence="5">
    <location>
        <position position="66"/>
    </location>
    <ligand>
        <name>Mg(2+)</name>
        <dbReference type="ChEBI" id="CHEBI:18420"/>
        <label>1</label>
    </ligand>
</feature>
<comment type="function">
    <text evidence="5">Catalyzes the hydrolysis of inorganic pyrophosphate (PPi) forming two phosphate ions.</text>
</comment>
<comment type="similarity">
    <text evidence="5">Belongs to the PPase family.</text>
</comment>
<dbReference type="GO" id="GO:0004427">
    <property type="term" value="F:inorganic diphosphate phosphatase activity"/>
    <property type="evidence" value="ECO:0007669"/>
    <property type="project" value="UniProtKB-UniRule"/>
</dbReference>
<feature type="binding site" evidence="5">
    <location>
        <position position="142"/>
    </location>
    <ligand>
        <name>substrate</name>
    </ligand>
</feature>
<dbReference type="GO" id="GO:0000287">
    <property type="term" value="F:magnesium ion binding"/>
    <property type="evidence" value="ECO:0007669"/>
    <property type="project" value="UniProtKB-UniRule"/>
</dbReference>
<comment type="subcellular location">
    <subcellularLocation>
        <location evidence="5">Cytoplasm</location>
    </subcellularLocation>
</comment>
<evidence type="ECO:0000256" key="1">
    <source>
        <dbReference type="ARBA" id="ARBA00001946"/>
    </source>
</evidence>
<comment type="cofactor">
    <cofactor evidence="1 5">
        <name>Mg(2+)</name>
        <dbReference type="ChEBI" id="CHEBI:18420"/>
    </cofactor>
</comment>
<dbReference type="CDD" id="cd00412">
    <property type="entry name" value="pyrophosphatase"/>
    <property type="match status" value="1"/>
</dbReference>
<dbReference type="Gene3D" id="3.90.80.10">
    <property type="entry name" value="Inorganic pyrophosphatase"/>
    <property type="match status" value="1"/>
</dbReference>
<dbReference type="InterPro" id="IPR008162">
    <property type="entry name" value="Pyrophosphatase"/>
</dbReference>
<evidence type="ECO:0000256" key="5">
    <source>
        <dbReference type="HAMAP-Rule" id="MF_00209"/>
    </source>
</evidence>
<keyword evidence="4 5" id="KW-0460">Magnesium</keyword>
<organism evidence="6 7">
    <name type="scientific">Buchnera aphidicola</name>
    <name type="common">Therioaphis trifolii</name>
    <dbReference type="NCBI Taxonomy" id="1241884"/>
    <lineage>
        <taxon>Bacteria</taxon>
        <taxon>Pseudomonadati</taxon>
        <taxon>Pseudomonadota</taxon>
        <taxon>Gammaproteobacteria</taxon>
        <taxon>Enterobacterales</taxon>
        <taxon>Erwiniaceae</taxon>
        <taxon>Buchnera</taxon>
    </lineage>
</organism>
<proteinExistence type="inferred from homology"/>
<keyword evidence="2 5" id="KW-0479">Metal-binding</keyword>
<comment type="catalytic activity">
    <reaction evidence="5">
        <text>diphosphate + H2O = 2 phosphate + H(+)</text>
        <dbReference type="Rhea" id="RHEA:24576"/>
        <dbReference type="ChEBI" id="CHEBI:15377"/>
        <dbReference type="ChEBI" id="CHEBI:15378"/>
        <dbReference type="ChEBI" id="CHEBI:33019"/>
        <dbReference type="ChEBI" id="CHEBI:43474"/>
        <dbReference type="EC" id="3.6.1.1"/>
    </reaction>
</comment>
<comment type="subunit">
    <text evidence="5">Homohexamer.</text>
</comment>
<evidence type="ECO:0000313" key="7">
    <source>
        <dbReference type="Proteomes" id="UP000298603"/>
    </source>
</evidence>
<dbReference type="PANTHER" id="PTHR10286">
    <property type="entry name" value="INORGANIC PYROPHOSPHATASE"/>
    <property type="match status" value="1"/>
</dbReference>
<feature type="binding site" evidence="5">
    <location>
        <position position="56"/>
    </location>
    <ligand>
        <name>substrate</name>
    </ligand>
</feature>
<dbReference type="EC" id="3.6.1.1" evidence="5"/>
<feature type="binding site" evidence="5">
    <location>
        <position position="44"/>
    </location>
    <ligand>
        <name>substrate</name>
    </ligand>
</feature>
<protein>
    <recommendedName>
        <fullName evidence="5">Inorganic pyrophosphatase</fullName>
        <ecNumber evidence="5">3.6.1.1</ecNumber>
    </recommendedName>
    <alternativeName>
        <fullName evidence="5">Pyrophosphate phospho-hydrolase</fullName>
        <shortName evidence="5">PPase</shortName>
    </alternativeName>
</protein>
<reference evidence="6 7" key="1">
    <citation type="submission" date="2018-10" db="EMBL/GenBank/DDBJ databases">
        <title>Comparative functional genomics of the obligate endosymbiont Buchnera aphidicola.</title>
        <authorList>
            <person name="Chong R.A."/>
        </authorList>
    </citation>
    <scope>NUCLEOTIDE SEQUENCE [LARGE SCALE GENOMIC DNA]</scope>
    <source>
        <strain evidence="6 7">Tma</strain>
    </source>
</reference>
<evidence type="ECO:0000256" key="3">
    <source>
        <dbReference type="ARBA" id="ARBA00022801"/>
    </source>
</evidence>
<feature type="binding site" evidence="5">
    <location>
        <position position="71"/>
    </location>
    <ligand>
        <name>Mg(2+)</name>
        <dbReference type="ChEBI" id="CHEBI:18420"/>
        <label>2</label>
    </ligand>
</feature>
<keyword evidence="7" id="KW-1185">Reference proteome</keyword>
<feature type="binding site" evidence="5">
    <location>
        <position position="71"/>
    </location>
    <ligand>
        <name>Mg(2+)</name>
        <dbReference type="ChEBI" id="CHEBI:18420"/>
        <label>1</label>
    </ligand>
</feature>
<accession>A0A4D6YDH3</accession>
<dbReference type="SUPFAM" id="SSF50324">
    <property type="entry name" value="Inorganic pyrophosphatase"/>
    <property type="match status" value="1"/>
</dbReference>
<dbReference type="EMBL" id="CP032996">
    <property type="protein sequence ID" value="QCI27072.1"/>
    <property type="molecule type" value="Genomic_DNA"/>
</dbReference>
<dbReference type="RefSeq" id="WP_158349338.1">
    <property type="nucleotide sequence ID" value="NZ_CP032996.1"/>
</dbReference>
<keyword evidence="5" id="KW-0963">Cytoplasm</keyword>
<dbReference type="GO" id="GO:0005737">
    <property type="term" value="C:cytoplasm"/>
    <property type="evidence" value="ECO:0007669"/>
    <property type="project" value="UniProtKB-SubCell"/>
</dbReference>
<keyword evidence="3 5" id="KW-0378">Hydrolase</keyword>
<dbReference type="OrthoDB" id="5187599at2"/>